<feature type="binding site" evidence="5">
    <location>
        <position position="130"/>
    </location>
    <ligand>
        <name>Mg(2+)</name>
        <dbReference type="ChEBI" id="CHEBI:18420"/>
    </ligand>
</feature>
<dbReference type="PROSITE" id="PS51462">
    <property type="entry name" value="NUDIX"/>
    <property type="match status" value="1"/>
</dbReference>
<dbReference type="InterPro" id="IPR033715">
    <property type="entry name" value="GDPMH"/>
</dbReference>
<gene>
    <name evidence="8" type="ORF">K788_0004881</name>
</gene>
<keyword evidence="1 5" id="KW-0479">Metal-binding</keyword>
<protein>
    <submittedName>
        <fullName evidence="8">GDP-mannose mannosyl hydrolase</fullName>
        <ecNumber evidence="8">3.6.1.-</ecNumber>
    </submittedName>
</protein>
<dbReference type="SUPFAM" id="SSF55811">
    <property type="entry name" value="Nudix"/>
    <property type="match status" value="1"/>
</dbReference>
<dbReference type="InterPro" id="IPR015797">
    <property type="entry name" value="NUDIX_hydrolase-like_dom_sf"/>
</dbReference>
<dbReference type="GO" id="GO:0008727">
    <property type="term" value="F:GDP-mannose mannosyl hydrolase activity"/>
    <property type="evidence" value="ECO:0007669"/>
    <property type="project" value="InterPro"/>
</dbReference>
<evidence type="ECO:0000256" key="3">
    <source>
        <dbReference type="ARBA" id="ARBA00022842"/>
    </source>
</evidence>
<dbReference type="PANTHER" id="PTHR43046:SF12">
    <property type="entry name" value="GDP-MANNOSE MANNOSYL HYDROLASE"/>
    <property type="match status" value="1"/>
</dbReference>
<evidence type="ECO:0000256" key="1">
    <source>
        <dbReference type="ARBA" id="ARBA00022723"/>
    </source>
</evidence>
<reference evidence="8 9" key="1">
    <citation type="journal article" date="2014" name="Genome Announc.">
        <title>Draft Genome Sequence of the Haloacid-Degrading Burkholderia caribensis Strain MBA4.</title>
        <authorList>
            <person name="Pan Y."/>
            <person name="Kong K.F."/>
            <person name="Tsang J.S."/>
        </authorList>
    </citation>
    <scope>NUCLEOTIDE SEQUENCE [LARGE SCALE GENOMIC DNA]</scope>
    <source>
        <strain evidence="8 9">MBA4</strain>
    </source>
</reference>
<feature type="binding site" evidence="5">
    <location>
        <position position="75"/>
    </location>
    <ligand>
        <name>Mg(2+)</name>
        <dbReference type="ChEBI" id="CHEBI:18420"/>
    </ligand>
</feature>
<dbReference type="GO" id="GO:0046872">
    <property type="term" value="F:metal ion binding"/>
    <property type="evidence" value="ECO:0007669"/>
    <property type="project" value="UniProtKB-KW"/>
</dbReference>
<evidence type="ECO:0000256" key="2">
    <source>
        <dbReference type="ARBA" id="ARBA00022801"/>
    </source>
</evidence>
<evidence type="ECO:0000256" key="5">
    <source>
        <dbReference type="PIRSR" id="PIRSR037599-3"/>
    </source>
</evidence>
<dbReference type="Gene3D" id="3.90.79.10">
    <property type="entry name" value="Nucleoside Triphosphate Pyrophosphohydrolase"/>
    <property type="match status" value="1"/>
</dbReference>
<evidence type="ECO:0000256" key="6">
    <source>
        <dbReference type="PIRSR" id="PIRSR037599-4"/>
    </source>
</evidence>
<dbReference type="KEGG" id="bcai:K788_0004881"/>
<evidence type="ECO:0000259" key="7">
    <source>
        <dbReference type="PROSITE" id="PS51462"/>
    </source>
</evidence>
<dbReference type="PANTHER" id="PTHR43046">
    <property type="entry name" value="GDP-MANNOSE MANNOSYL HYDROLASE"/>
    <property type="match status" value="1"/>
</dbReference>
<dbReference type="InterPro" id="IPR000086">
    <property type="entry name" value="NUDIX_hydrolase_dom"/>
</dbReference>
<dbReference type="NCBIfam" id="NF011963">
    <property type="entry name" value="PRK15434.1"/>
    <property type="match status" value="1"/>
</dbReference>
<feature type="short sequence motif" description="Nudix box" evidence="6">
    <location>
        <begin position="56"/>
        <end position="77"/>
    </location>
</feature>
<accession>A0A0P0R7L7</accession>
<dbReference type="PIRSF" id="PIRSF037599">
    <property type="entry name" value="GDPMH"/>
    <property type="match status" value="1"/>
</dbReference>
<keyword evidence="3 5" id="KW-0460">Magnesium</keyword>
<evidence type="ECO:0000256" key="4">
    <source>
        <dbReference type="PIRSR" id="PIRSR037599-1"/>
    </source>
</evidence>
<dbReference type="CDD" id="cd03430">
    <property type="entry name" value="NUDIX_GDPMH_NudD"/>
    <property type="match status" value="1"/>
</dbReference>
<organism evidence="8 9">
    <name type="scientific">Paraburkholderia caribensis MBA4</name>
    <dbReference type="NCBI Taxonomy" id="1323664"/>
    <lineage>
        <taxon>Bacteria</taxon>
        <taxon>Pseudomonadati</taxon>
        <taxon>Pseudomonadota</taxon>
        <taxon>Betaproteobacteria</taxon>
        <taxon>Burkholderiales</taxon>
        <taxon>Burkholderiaceae</taxon>
        <taxon>Paraburkholderia</taxon>
    </lineage>
</organism>
<evidence type="ECO:0000313" key="8">
    <source>
        <dbReference type="EMBL" id="ALL64193.1"/>
    </source>
</evidence>
<keyword evidence="2 8" id="KW-0378">Hydrolase</keyword>
<comment type="cofactor">
    <cofactor evidence="5">
        <name>Mg(2+)</name>
        <dbReference type="ChEBI" id="CHEBI:18420"/>
    </cofactor>
    <text evidence="5">Binds 1 Mg(2+) ion per subunit.</text>
</comment>
<feature type="site" description="Critical for catalysis" evidence="4">
    <location>
        <position position="131"/>
    </location>
</feature>
<feature type="domain" description="Nudix hydrolase" evidence="7">
    <location>
        <begin position="19"/>
        <end position="157"/>
    </location>
</feature>
<dbReference type="EMBL" id="CP012746">
    <property type="protein sequence ID" value="ALL64193.1"/>
    <property type="molecule type" value="Genomic_DNA"/>
</dbReference>
<dbReference type="AlphaFoldDB" id="A0A0P0R7L7"/>
<name>A0A0P0R7L7_9BURK</name>
<evidence type="ECO:0000313" key="9">
    <source>
        <dbReference type="Proteomes" id="UP000019146"/>
    </source>
</evidence>
<feature type="binding site" evidence="5">
    <location>
        <position position="55"/>
    </location>
    <ligand>
        <name>Mg(2+)</name>
        <dbReference type="ChEBI" id="CHEBI:18420"/>
    </ligand>
</feature>
<dbReference type="RefSeq" id="WP_036002891.1">
    <property type="nucleotide sequence ID" value="NZ_CP012746.1"/>
</dbReference>
<dbReference type="GeneID" id="69968393"/>
<proteinExistence type="predicted"/>
<sequence length="157" mass="17616">MAATCADYLEAGDFLQVVKMTPLVSIDLIVSDYAGRVLVGHRRNRPALGTWFVPGGRICKNERLDAAFTRIVDAELGISGMERAAARFGGLFEHLYKDNFAGAEKITTHYVVIAYFLTLENTASVGRFDQHSRYIWLTPEALLARDDVHENTKAYFR</sequence>
<dbReference type="Pfam" id="PF00293">
    <property type="entry name" value="NUDIX"/>
    <property type="match status" value="1"/>
</dbReference>
<dbReference type="Proteomes" id="UP000019146">
    <property type="component" value="Chromosome 1"/>
</dbReference>
<dbReference type="EC" id="3.6.1.-" evidence="8"/>